<dbReference type="NCBIfam" id="TIGR03307">
    <property type="entry name" value="PhnP"/>
    <property type="match status" value="1"/>
</dbReference>
<dbReference type="PANTHER" id="PTHR42663:SF6">
    <property type="entry name" value="HYDROLASE C777.06C-RELATED"/>
    <property type="match status" value="1"/>
</dbReference>
<dbReference type="GO" id="GO:0103043">
    <property type="term" value="F:phosphoribosyl 1,2-cyclic phosphate phosphodiesterase activity"/>
    <property type="evidence" value="ECO:0007669"/>
    <property type="project" value="UniProtKB-EC"/>
</dbReference>
<comment type="caution">
    <text evidence="2">The sequence shown here is derived from an EMBL/GenBank/DDBJ whole genome shotgun (WGS) entry which is preliminary data.</text>
</comment>
<accession>A0A4Z1BIX1</accession>
<dbReference type="PANTHER" id="PTHR42663">
    <property type="entry name" value="HYDROLASE C777.06C-RELATED-RELATED"/>
    <property type="match status" value="1"/>
</dbReference>
<dbReference type="Pfam" id="PF12706">
    <property type="entry name" value="Lactamase_B_2"/>
    <property type="match status" value="1"/>
</dbReference>
<proteinExistence type="predicted"/>
<dbReference type="Gene3D" id="3.60.15.10">
    <property type="entry name" value="Ribonuclease Z/Hydroxyacylglutathione hydrolase-like"/>
    <property type="match status" value="1"/>
</dbReference>
<dbReference type="AlphaFoldDB" id="A0A4Z1BIX1"/>
<reference evidence="2 3" key="1">
    <citation type="submission" date="2019-04" db="EMBL/GenBank/DDBJ databases">
        <authorList>
            <person name="Park S."/>
            <person name="Yoon J.-H."/>
        </authorList>
    </citation>
    <scope>NUCLEOTIDE SEQUENCE [LARGE SCALE GENOMIC DNA]</scope>
    <source>
        <strain evidence="2 3">HJM-18</strain>
    </source>
</reference>
<protein>
    <submittedName>
        <fullName evidence="2">Phosphonate metabolism protein PhnP</fullName>
        <ecNumber evidence="2">3.1.4.55</ecNumber>
    </submittedName>
</protein>
<evidence type="ECO:0000259" key="1">
    <source>
        <dbReference type="Pfam" id="PF12706"/>
    </source>
</evidence>
<dbReference type="EC" id="3.1.4.55" evidence="2"/>
<dbReference type="GO" id="GO:0019700">
    <property type="term" value="P:organic phosphonate catabolic process"/>
    <property type="evidence" value="ECO:0007669"/>
    <property type="project" value="InterPro"/>
</dbReference>
<dbReference type="Proteomes" id="UP000298325">
    <property type="component" value="Unassembled WGS sequence"/>
</dbReference>
<organism evidence="2 3">
    <name type="scientific">Marinobacter confluentis</name>
    <dbReference type="NCBI Taxonomy" id="1697557"/>
    <lineage>
        <taxon>Bacteria</taxon>
        <taxon>Pseudomonadati</taxon>
        <taxon>Pseudomonadota</taxon>
        <taxon>Gammaproteobacteria</taxon>
        <taxon>Pseudomonadales</taxon>
        <taxon>Marinobacteraceae</taxon>
        <taxon>Marinobacter</taxon>
    </lineage>
</organism>
<sequence>MQITFTGTGGAGGVPRYGCECVACIRARLQTQYQRRPCSALIETDQVRLLLDAGLMDIHERFPAGSLDAIILTHFHADHVQGLFHLRWGKGAQLPVLCPPDPDGCADLYKNSGILDFCQLEPFKPFEVGDLTLTPLPLNHSKVTHGYAIETSTGQRFAYLTDTVGLPEATTRFLQSWGAFSMALDCSHRPQARPPANHNDFNLALEIINQVSPSQAWFTHLSHEVDCWRLEEGFRLHDNLAWASDDLIIKI</sequence>
<keyword evidence="2" id="KW-0378">Hydrolase</keyword>
<gene>
    <name evidence="2" type="primary">phnP</name>
    <name evidence="2" type="ORF">E5Q11_12885</name>
</gene>
<name>A0A4Z1BIX1_9GAMM</name>
<dbReference type="EMBL" id="SRPF01000003">
    <property type="protein sequence ID" value="TGN39509.1"/>
    <property type="molecule type" value="Genomic_DNA"/>
</dbReference>
<dbReference type="InterPro" id="IPR036866">
    <property type="entry name" value="RibonucZ/Hydroxyglut_hydro"/>
</dbReference>
<dbReference type="InterPro" id="IPR001279">
    <property type="entry name" value="Metallo-B-lactamas"/>
</dbReference>
<dbReference type="CDD" id="cd07736">
    <property type="entry name" value="PhnP-like_MBL-fold"/>
    <property type="match status" value="1"/>
</dbReference>
<dbReference type="SUPFAM" id="SSF56281">
    <property type="entry name" value="Metallo-hydrolase/oxidoreductase"/>
    <property type="match status" value="1"/>
</dbReference>
<dbReference type="InterPro" id="IPR035682">
    <property type="entry name" value="PhnP_MBL"/>
</dbReference>
<dbReference type="RefSeq" id="WP_135803816.1">
    <property type="nucleotide sequence ID" value="NZ_SRPF01000003.1"/>
</dbReference>
<feature type="domain" description="Metallo-beta-lactamase" evidence="1">
    <location>
        <begin position="64"/>
        <end position="220"/>
    </location>
</feature>
<dbReference type="OrthoDB" id="9803916at2"/>
<evidence type="ECO:0000313" key="3">
    <source>
        <dbReference type="Proteomes" id="UP000298325"/>
    </source>
</evidence>
<dbReference type="InterPro" id="IPR017693">
    <property type="entry name" value="Phosphonate_metab_PhnP"/>
</dbReference>
<evidence type="ECO:0000313" key="2">
    <source>
        <dbReference type="EMBL" id="TGN39509.1"/>
    </source>
</evidence>
<keyword evidence="3" id="KW-1185">Reference proteome</keyword>